<dbReference type="Pfam" id="PF08241">
    <property type="entry name" value="Methyltransf_11"/>
    <property type="match status" value="1"/>
</dbReference>
<proteinExistence type="predicted"/>
<dbReference type="RefSeq" id="WP_160962889.1">
    <property type="nucleotide sequence ID" value="NZ_WVUD01000038.1"/>
</dbReference>
<dbReference type="InterPro" id="IPR029044">
    <property type="entry name" value="Nucleotide-diphossugar_trans"/>
</dbReference>
<dbReference type="PANTHER" id="PTHR22916">
    <property type="entry name" value="GLYCOSYLTRANSFERASE"/>
    <property type="match status" value="1"/>
</dbReference>
<dbReference type="InterPro" id="IPR029063">
    <property type="entry name" value="SAM-dependent_MTases_sf"/>
</dbReference>
<dbReference type="SUPFAM" id="SSF53448">
    <property type="entry name" value="Nucleotide-diphospho-sugar transferases"/>
    <property type="match status" value="1"/>
</dbReference>
<dbReference type="EMBL" id="WVUD01000038">
    <property type="protein sequence ID" value="MYL84665.1"/>
    <property type="molecule type" value="Genomic_DNA"/>
</dbReference>
<comment type="caution">
    <text evidence="3">The sequence shown here is derived from an EMBL/GenBank/DDBJ whole genome shotgun (WGS) entry which is preliminary data.</text>
</comment>
<dbReference type="SUPFAM" id="SSF53335">
    <property type="entry name" value="S-adenosyl-L-methionine-dependent methyltransferases"/>
    <property type="match status" value="2"/>
</dbReference>
<dbReference type="InterPro" id="IPR013216">
    <property type="entry name" value="Methyltransf_11"/>
</dbReference>
<dbReference type="AlphaFoldDB" id="A0A7C9IN05"/>
<feature type="domain" description="Methyltransferase type 11" evidence="2">
    <location>
        <begin position="410"/>
        <end position="489"/>
    </location>
</feature>
<protein>
    <submittedName>
        <fullName evidence="3">Glycosyltransferase</fullName>
    </submittedName>
</protein>
<dbReference type="Proteomes" id="UP000482487">
    <property type="component" value="Unassembled WGS sequence"/>
</dbReference>
<dbReference type="Gene3D" id="3.90.550.10">
    <property type="entry name" value="Spore Coat Polysaccharide Biosynthesis Protein SpsA, Chain A"/>
    <property type="match status" value="1"/>
</dbReference>
<dbReference type="Pfam" id="PF13489">
    <property type="entry name" value="Methyltransf_23"/>
    <property type="match status" value="1"/>
</dbReference>
<reference evidence="3 4" key="1">
    <citation type="submission" date="2020-01" db="EMBL/GenBank/DDBJ databases">
        <title>Genome sequence of Desulfovibrio aerotolerans DSM 16695(T).</title>
        <authorList>
            <person name="Karnachuk O."/>
            <person name="Avakyan M."/>
            <person name="Mardanov A."/>
            <person name="Kadnikov V."/>
            <person name="Ravin N."/>
        </authorList>
    </citation>
    <scope>NUCLEOTIDE SEQUENCE [LARGE SCALE GENOMIC DNA]</scope>
    <source>
        <strain evidence="3 4">DSM 16695</strain>
    </source>
</reference>
<sequence length="916" mass="102373">MGISYDAAFYDEQREGSLASAQLIVPQIFDVAPVKSVVDIGCGVGGWLSVFKALGVERLAGYDTNEMPGEAFYIDANCIHTGIDFTHPGLRVKARADLVLSLEVAEHLPESNADAFVDLLTSIAPMVFFSAALPFQTGVGHCNEQPPWYWRNKFNACGYVEVDWLRPRFWFDTRIAWWYRQNMTMFVRPQVLKRYPKMASLAQAHMQPPGPHKLTLINEWVLSNAFNHLQRLNQNLQAAGDHAAVERAQRIAATITRCIKTEESRRALCREFLEEGLVAEADAQHASLRLAPVDHSLARNDASNQTAHAAAIAKQVQERDATPATRYQGAATRDIEALCRRLEKVGVPVERARLNVADFLDWCQHFAELKKVYRDYADVGIEKLLEHYLAYQTIGLQSGQTYMDVASAGSSWCDALQQKGLAAYRLDLSYPSGLHGNTIGCDATKTFLGDNAFDGASLQCAFETFTGEADKNLLPEMERLLKPGGVLVITPLYLDAVHSIITSPFCGQDAVEIDPGAIRLWREDDYKEPFSRHYSPEALAERVLAHCDGLDVRLVYLENLDELRERFPGQRIYAEFLLKARKMRSEKAAPNIHGGSGHVPAAPLVSVIIPTCNRATLLRKTLAGLKRQTLSLDQFECIVVDNGSTDDTVNACREMASCFPRFKYIREDRPGLHMGRHTGWRHADASVLAILDDDAIPLPTWAEGMAEGFADWKVGLVTGRILPKFERPPPSWLSSLWVADAYGKHLPWYTLLDFGDVLREIPHKYVWGANFGVRKATLEAVGGFHPDSLPNDRLAYRGDGECATTEAIEKLGMRCLYHPKASVLHCLNASRLNLNYLYERAFRQGISDSYTKTRRTGALQGLLPVREHGTTPESHLARGYAEGFNFHQRALVDTPDLYAWVMQSDYLFDSPPCSTP</sequence>
<evidence type="ECO:0000259" key="2">
    <source>
        <dbReference type="Pfam" id="PF08241"/>
    </source>
</evidence>
<dbReference type="OrthoDB" id="9791837at2"/>
<dbReference type="CDD" id="cd00761">
    <property type="entry name" value="Glyco_tranf_GTA_type"/>
    <property type="match status" value="1"/>
</dbReference>
<evidence type="ECO:0000313" key="3">
    <source>
        <dbReference type="EMBL" id="MYL84665.1"/>
    </source>
</evidence>
<dbReference type="PANTHER" id="PTHR22916:SF64">
    <property type="entry name" value="TRANSFERASE, PUTATIVE-RELATED"/>
    <property type="match status" value="1"/>
</dbReference>
<dbReference type="InterPro" id="IPR001173">
    <property type="entry name" value="Glyco_trans_2-like"/>
</dbReference>
<dbReference type="GO" id="GO:0008757">
    <property type="term" value="F:S-adenosylmethionine-dependent methyltransferase activity"/>
    <property type="evidence" value="ECO:0007669"/>
    <property type="project" value="InterPro"/>
</dbReference>
<evidence type="ECO:0000313" key="4">
    <source>
        <dbReference type="Proteomes" id="UP000482487"/>
    </source>
</evidence>
<accession>A0A7C9IN05</accession>
<name>A0A7C9IN05_9BACT</name>
<gene>
    <name evidence="3" type="ORF">GTA51_16235</name>
</gene>
<dbReference type="Pfam" id="PF00535">
    <property type="entry name" value="Glycos_transf_2"/>
    <property type="match status" value="1"/>
</dbReference>
<keyword evidence="3" id="KW-0808">Transferase</keyword>
<feature type="domain" description="Glycosyltransferase 2-like" evidence="1">
    <location>
        <begin position="606"/>
        <end position="775"/>
    </location>
</feature>
<organism evidence="3 4">
    <name type="scientific">Solidesulfovibrio aerotolerans</name>
    <dbReference type="NCBI Taxonomy" id="295255"/>
    <lineage>
        <taxon>Bacteria</taxon>
        <taxon>Pseudomonadati</taxon>
        <taxon>Thermodesulfobacteriota</taxon>
        <taxon>Desulfovibrionia</taxon>
        <taxon>Desulfovibrionales</taxon>
        <taxon>Desulfovibrionaceae</taxon>
        <taxon>Solidesulfovibrio</taxon>
    </lineage>
</organism>
<dbReference type="Gene3D" id="3.40.50.150">
    <property type="entry name" value="Vaccinia Virus protein VP39"/>
    <property type="match status" value="2"/>
</dbReference>
<keyword evidence="4" id="KW-1185">Reference proteome</keyword>
<evidence type="ECO:0000259" key="1">
    <source>
        <dbReference type="Pfam" id="PF00535"/>
    </source>
</evidence>
<dbReference type="GO" id="GO:0016758">
    <property type="term" value="F:hexosyltransferase activity"/>
    <property type="evidence" value="ECO:0007669"/>
    <property type="project" value="UniProtKB-ARBA"/>
</dbReference>